<feature type="compositionally biased region" description="Low complexity" evidence="3">
    <location>
        <begin position="285"/>
        <end position="315"/>
    </location>
</feature>
<feature type="region of interest" description="Disordered" evidence="3">
    <location>
        <begin position="1"/>
        <end position="41"/>
    </location>
</feature>
<gene>
    <name evidence="4" type="ORF">ZEAMMB73_Zm00001d044433</name>
</gene>
<reference evidence="4" key="1">
    <citation type="submission" date="2015-12" db="EMBL/GenBank/DDBJ databases">
        <title>Update maize B73 reference genome by single molecule sequencing technologies.</title>
        <authorList>
            <consortium name="Maize Genome Sequencing Project"/>
            <person name="Ware D."/>
        </authorList>
    </citation>
    <scope>NUCLEOTIDE SEQUENCE [LARGE SCALE GENOMIC DNA]</scope>
    <source>
        <tissue evidence="4">Seedling</tissue>
    </source>
</reference>
<organism evidence="4">
    <name type="scientific">Zea mays</name>
    <name type="common">Maize</name>
    <dbReference type="NCBI Taxonomy" id="4577"/>
    <lineage>
        <taxon>Eukaryota</taxon>
        <taxon>Viridiplantae</taxon>
        <taxon>Streptophyta</taxon>
        <taxon>Embryophyta</taxon>
        <taxon>Tracheophyta</taxon>
        <taxon>Spermatophyta</taxon>
        <taxon>Magnoliopsida</taxon>
        <taxon>Liliopsida</taxon>
        <taxon>Poales</taxon>
        <taxon>Poaceae</taxon>
        <taxon>PACMAD clade</taxon>
        <taxon>Panicoideae</taxon>
        <taxon>Andropogonodae</taxon>
        <taxon>Andropogoneae</taxon>
        <taxon>Tripsacinae</taxon>
        <taxon>Zea</taxon>
    </lineage>
</organism>
<evidence type="ECO:0000256" key="2">
    <source>
        <dbReference type="ARBA" id="ARBA00023242"/>
    </source>
</evidence>
<dbReference type="PANTHER" id="PTHR45093:SF2">
    <property type="entry name" value="LISH DOMAIN-CONTAINING PROTEIN"/>
    <property type="match status" value="1"/>
</dbReference>
<keyword evidence="2" id="KW-0539">Nucleus</keyword>
<sequence>MQQMLLHRAAQQQQQQQRRDGSLLNGTASGFSGNDPLIRQNPANANSMAAKMYEERLKLPPQRDSLDEASIKLQQRYGENVGQVIDPNQALLKAAAAGQSSGQILHGTASGLSGTPQQVQARSPQQPPTAEQNIRTEINPVLTPRAAGTEGSLIGIQGSNQAGNNLTLKGWPLTGLDHFRSGILQQKPFMQSPQQFQQLQFLTPQQQQQLLLHAQQNLSSSMSSDVDTRRLRMLLNNRNVVLGQDGQTNSGGDVIPNIGSPGQSGGSRNDIDILIKKKFALLQQQQQQQSHSQQQQLQQPALSGQQSQSSNQLLHQHGKPGVGSLPIDGNLPNSFGFPEQGSKKRKKPVSSSGRANSSGTANTAGPSPSSAPSTPSTHTPGDAMSIPQLQYNGGPSKPLMMFGSDGTGSLTSPANPLGDVERLLEDGSLDENVESFLSQDDMDPRETMGRCMDSSKGFRVGFY</sequence>
<feature type="compositionally biased region" description="Polar residues" evidence="3">
    <location>
        <begin position="110"/>
        <end position="133"/>
    </location>
</feature>
<evidence type="ECO:0000256" key="3">
    <source>
        <dbReference type="SAM" id="MobiDB-lite"/>
    </source>
</evidence>
<feature type="region of interest" description="Disordered" evidence="3">
    <location>
        <begin position="105"/>
        <end position="133"/>
    </location>
</feature>
<evidence type="ECO:0000256" key="1">
    <source>
        <dbReference type="ARBA" id="ARBA00004123"/>
    </source>
</evidence>
<name>A0A1D6NLP4_MAIZE</name>
<dbReference type="PANTHER" id="PTHR45093">
    <property type="entry name" value="TRANSCRIPTION ACTIVATOR MSS11"/>
    <property type="match status" value="1"/>
</dbReference>
<dbReference type="AlphaFoldDB" id="A0A1D6NLP4"/>
<proteinExistence type="predicted"/>
<feature type="region of interest" description="Disordered" evidence="3">
    <location>
        <begin position="242"/>
        <end position="269"/>
    </location>
</feature>
<feature type="compositionally biased region" description="Polar residues" evidence="3">
    <location>
        <begin position="349"/>
        <end position="359"/>
    </location>
</feature>
<dbReference type="GO" id="GO:0005634">
    <property type="term" value="C:nucleus"/>
    <property type="evidence" value="ECO:0007669"/>
    <property type="project" value="UniProtKB-SubCell"/>
</dbReference>
<accession>A0A1D6NLP4</accession>
<feature type="region of interest" description="Disordered" evidence="3">
    <location>
        <begin position="285"/>
        <end position="398"/>
    </location>
</feature>
<evidence type="ECO:0000313" key="4">
    <source>
        <dbReference type="EMBL" id="ONM41136.1"/>
    </source>
</evidence>
<feature type="compositionally biased region" description="Low complexity" evidence="3">
    <location>
        <begin position="1"/>
        <end position="16"/>
    </location>
</feature>
<dbReference type="EMBL" id="CM007649">
    <property type="protein sequence ID" value="ONM41136.1"/>
    <property type="molecule type" value="Genomic_DNA"/>
</dbReference>
<feature type="compositionally biased region" description="Low complexity" evidence="3">
    <location>
        <begin position="360"/>
        <end position="380"/>
    </location>
</feature>
<protein>
    <submittedName>
        <fullName evidence="4">Leunig-related1</fullName>
    </submittedName>
</protein>
<comment type="subcellular location">
    <subcellularLocation>
        <location evidence="1">Nucleus</location>
    </subcellularLocation>
</comment>